<keyword evidence="3" id="KW-0813">Transport</keyword>
<accession>A0A6J6RZE3</accession>
<keyword evidence="5 8" id="KW-0812">Transmembrane</keyword>
<dbReference type="EMBL" id="CAEZYY010000018">
    <property type="protein sequence ID" value="CAB4757777.1"/>
    <property type="molecule type" value="Genomic_DNA"/>
</dbReference>
<evidence type="ECO:0000313" key="11">
    <source>
        <dbReference type="EMBL" id="CAB4757777.1"/>
    </source>
</evidence>
<evidence type="ECO:0000313" key="12">
    <source>
        <dbReference type="EMBL" id="CAB4882315.1"/>
    </source>
</evidence>
<dbReference type="PANTHER" id="PTHR22911:SF137">
    <property type="entry name" value="SOLUTE CARRIER FAMILY 35 MEMBER G2-RELATED"/>
    <property type="match status" value="1"/>
</dbReference>
<keyword evidence="7 8" id="KW-0472">Membrane</keyword>
<evidence type="ECO:0000259" key="9">
    <source>
        <dbReference type="Pfam" id="PF00892"/>
    </source>
</evidence>
<dbReference type="InterPro" id="IPR000620">
    <property type="entry name" value="EamA_dom"/>
</dbReference>
<evidence type="ECO:0000256" key="8">
    <source>
        <dbReference type="SAM" id="Phobius"/>
    </source>
</evidence>
<feature type="transmembrane region" description="Helical" evidence="8">
    <location>
        <begin position="101"/>
        <end position="118"/>
    </location>
</feature>
<feature type="transmembrane region" description="Helical" evidence="8">
    <location>
        <begin position="177"/>
        <end position="197"/>
    </location>
</feature>
<evidence type="ECO:0000313" key="13">
    <source>
        <dbReference type="EMBL" id="CAB5058730.1"/>
    </source>
</evidence>
<evidence type="ECO:0000256" key="6">
    <source>
        <dbReference type="ARBA" id="ARBA00022989"/>
    </source>
</evidence>
<dbReference type="GO" id="GO:0005886">
    <property type="term" value="C:plasma membrane"/>
    <property type="evidence" value="ECO:0007669"/>
    <property type="project" value="UniProtKB-SubCell"/>
</dbReference>
<gene>
    <name evidence="10" type="ORF">UFOPK2602_02153</name>
    <name evidence="11" type="ORF">UFOPK2806_01438</name>
    <name evidence="12" type="ORF">UFOPK3417_01487</name>
    <name evidence="13" type="ORF">UFOPK4306_00807</name>
</gene>
<feature type="transmembrane region" description="Helical" evidence="8">
    <location>
        <begin position="37"/>
        <end position="54"/>
    </location>
</feature>
<evidence type="ECO:0000256" key="5">
    <source>
        <dbReference type="ARBA" id="ARBA00022692"/>
    </source>
</evidence>
<name>A0A6J6RZE3_9ZZZZ</name>
<evidence type="ECO:0000313" key="10">
    <source>
        <dbReference type="EMBL" id="CAB4727658.1"/>
    </source>
</evidence>
<dbReference type="EMBL" id="CAFBLR010000166">
    <property type="protein sequence ID" value="CAB4882315.1"/>
    <property type="molecule type" value="Genomic_DNA"/>
</dbReference>
<evidence type="ECO:0000256" key="4">
    <source>
        <dbReference type="ARBA" id="ARBA00022475"/>
    </source>
</evidence>
<dbReference type="EMBL" id="CAFBQP010000024">
    <property type="protein sequence ID" value="CAB5058730.1"/>
    <property type="molecule type" value="Genomic_DNA"/>
</dbReference>
<feature type="transmembrane region" description="Helical" evidence="8">
    <location>
        <begin position="125"/>
        <end position="142"/>
    </location>
</feature>
<feature type="transmembrane region" description="Helical" evidence="8">
    <location>
        <begin position="148"/>
        <end position="165"/>
    </location>
</feature>
<organism evidence="10">
    <name type="scientific">freshwater metagenome</name>
    <dbReference type="NCBI Taxonomy" id="449393"/>
    <lineage>
        <taxon>unclassified sequences</taxon>
        <taxon>metagenomes</taxon>
        <taxon>ecological metagenomes</taxon>
    </lineage>
</organism>
<reference evidence="10" key="1">
    <citation type="submission" date="2020-05" db="EMBL/GenBank/DDBJ databases">
        <authorList>
            <person name="Chiriac C."/>
            <person name="Salcher M."/>
            <person name="Ghai R."/>
            <person name="Kavagutti S V."/>
        </authorList>
    </citation>
    <scope>NUCLEOTIDE SEQUENCE</scope>
</reference>
<feature type="transmembrane region" description="Helical" evidence="8">
    <location>
        <begin position="237"/>
        <end position="259"/>
    </location>
</feature>
<dbReference type="NCBIfam" id="TIGR00688">
    <property type="entry name" value="rarD"/>
    <property type="match status" value="1"/>
</dbReference>
<feature type="transmembrane region" description="Helical" evidence="8">
    <location>
        <begin position="265"/>
        <end position="286"/>
    </location>
</feature>
<dbReference type="EMBL" id="CAEZXX010000203">
    <property type="protein sequence ID" value="CAB4727658.1"/>
    <property type="molecule type" value="Genomic_DNA"/>
</dbReference>
<feature type="domain" description="EamA" evidence="9">
    <location>
        <begin position="6"/>
        <end position="141"/>
    </location>
</feature>
<feature type="transmembrane region" description="Helical" evidence="8">
    <location>
        <begin position="7"/>
        <end position="25"/>
    </location>
</feature>
<dbReference type="SUPFAM" id="SSF103481">
    <property type="entry name" value="Multidrug resistance efflux transporter EmrE"/>
    <property type="match status" value="2"/>
</dbReference>
<sequence>MRRGHSGLWAGILAYTLWGAITIYWKQFHRFNAFELIAQRTVWSTVVLVVVLMAMRKGRSVLDAFRSPRTVAHLALLALLLATNWTTYVYAVVHGHVIETALGYFISPIGTMLIGVFAMKERLRVAQWCALGLAVCAVAVVGAAYGQVPWLAIVLGTSWCAYGYAKRQIPLAAIESLSGEILLLLVPAVVLVAIRQGDGAGIFSTGTPIEIALLLCSGIVTATPLLLFAYSAKRTPFTVLGPVGYLVPSINFVLGAVVYHEQLTAARVIGFSLVWLALAIITVDGLR</sequence>
<dbReference type="InterPro" id="IPR004626">
    <property type="entry name" value="RarD"/>
</dbReference>
<keyword evidence="4" id="KW-1003">Cell membrane</keyword>
<feature type="transmembrane region" description="Helical" evidence="8">
    <location>
        <begin position="74"/>
        <end position="95"/>
    </location>
</feature>
<evidence type="ECO:0000256" key="3">
    <source>
        <dbReference type="ARBA" id="ARBA00022448"/>
    </source>
</evidence>
<dbReference type="AlphaFoldDB" id="A0A6J6RZE3"/>
<evidence type="ECO:0000256" key="1">
    <source>
        <dbReference type="ARBA" id="ARBA00004651"/>
    </source>
</evidence>
<evidence type="ECO:0000256" key="7">
    <source>
        <dbReference type="ARBA" id="ARBA00023136"/>
    </source>
</evidence>
<dbReference type="Pfam" id="PF00892">
    <property type="entry name" value="EamA"/>
    <property type="match status" value="1"/>
</dbReference>
<evidence type="ECO:0000256" key="2">
    <source>
        <dbReference type="ARBA" id="ARBA00007362"/>
    </source>
</evidence>
<keyword evidence="6 8" id="KW-1133">Transmembrane helix</keyword>
<dbReference type="PANTHER" id="PTHR22911">
    <property type="entry name" value="ACYL-MALONYL CONDENSING ENZYME-RELATED"/>
    <property type="match status" value="1"/>
</dbReference>
<dbReference type="InterPro" id="IPR037185">
    <property type="entry name" value="EmrE-like"/>
</dbReference>
<comment type="subcellular location">
    <subcellularLocation>
        <location evidence="1">Cell membrane</location>
        <topology evidence="1">Multi-pass membrane protein</topology>
    </subcellularLocation>
</comment>
<proteinExistence type="inferred from homology"/>
<feature type="transmembrane region" description="Helical" evidence="8">
    <location>
        <begin position="209"/>
        <end position="230"/>
    </location>
</feature>
<protein>
    <submittedName>
        <fullName evidence="10">Unannotated protein</fullName>
    </submittedName>
</protein>
<comment type="similarity">
    <text evidence="2">Belongs to the EamA transporter family.</text>
</comment>